<organism evidence="2 3">
    <name type="scientific">Jilunia laotingensis</name>
    <dbReference type="NCBI Taxonomy" id="2763675"/>
    <lineage>
        <taxon>Bacteria</taxon>
        <taxon>Pseudomonadati</taxon>
        <taxon>Bacteroidota</taxon>
        <taxon>Bacteroidia</taxon>
        <taxon>Bacteroidales</taxon>
        <taxon>Bacteroidaceae</taxon>
        <taxon>Jilunia</taxon>
    </lineage>
</organism>
<dbReference type="Gene3D" id="2.60.40.2630">
    <property type="match status" value="1"/>
</dbReference>
<dbReference type="EMBL" id="JACRTF010000001">
    <property type="protein sequence ID" value="MBC8594099.1"/>
    <property type="molecule type" value="Genomic_DNA"/>
</dbReference>
<reference evidence="2" key="1">
    <citation type="submission" date="2020-08" db="EMBL/GenBank/DDBJ databases">
        <title>Genome public.</title>
        <authorList>
            <person name="Liu C."/>
            <person name="Sun Q."/>
        </authorList>
    </citation>
    <scope>NUCLEOTIDE SEQUENCE</scope>
    <source>
        <strain evidence="2">N12</strain>
    </source>
</reference>
<dbReference type="CDD" id="cd13121">
    <property type="entry name" value="BF2867_like_C"/>
    <property type="match status" value="1"/>
</dbReference>
<gene>
    <name evidence="2" type="ORF">H8744_12745</name>
</gene>
<dbReference type="Pfam" id="PF13149">
    <property type="entry name" value="Mfa_like_1"/>
    <property type="match status" value="1"/>
</dbReference>
<dbReference type="Pfam" id="PF09603">
    <property type="entry name" value="Fib_succ_major"/>
    <property type="match status" value="1"/>
</dbReference>
<dbReference type="InterPro" id="IPR025049">
    <property type="entry name" value="Mfa-like_1"/>
</dbReference>
<name>A0A926F919_9BACT</name>
<dbReference type="Proteomes" id="UP000651085">
    <property type="component" value="Unassembled WGS sequence"/>
</dbReference>
<dbReference type="AlphaFoldDB" id="A0A926F919"/>
<comment type="caution">
    <text evidence="2">The sequence shown here is derived from an EMBL/GenBank/DDBJ whole genome shotgun (WGS) entry which is preliminary data.</text>
</comment>
<dbReference type="InterPro" id="IPR011871">
    <property type="entry name" value="Fib_succ_major"/>
</dbReference>
<feature type="domain" description="Fibrobacter succinogenes major paralogous" evidence="1">
    <location>
        <begin position="453"/>
        <end position="626"/>
    </location>
</feature>
<accession>A0A926F919</accession>
<evidence type="ECO:0000313" key="3">
    <source>
        <dbReference type="Proteomes" id="UP000651085"/>
    </source>
</evidence>
<dbReference type="PROSITE" id="PS51257">
    <property type="entry name" value="PROKAR_LIPOPROTEIN"/>
    <property type="match status" value="1"/>
</dbReference>
<dbReference type="CDD" id="cd13120">
    <property type="entry name" value="BF2867_like_N"/>
    <property type="match status" value="1"/>
</dbReference>
<dbReference type="NCBIfam" id="TIGR02145">
    <property type="entry name" value="Fib_succ_major"/>
    <property type="match status" value="1"/>
</dbReference>
<dbReference type="InterPro" id="IPR042278">
    <property type="entry name" value="Mfa-like_1_N"/>
</dbReference>
<evidence type="ECO:0000313" key="2">
    <source>
        <dbReference type="EMBL" id="MBC8594099.1"/>
    </source>
</evidence>
<sequence length="627" mass="70195">MKTFIIKILYNCFMIGSCLIILSCVNSINDDEKTLPIIGDIPIKISAKKLHTQIYKEGSDDAIGIYILVSPTPLDKERYIENIRFDCTSSGFTPKEEIYYPAAKGKCDFISYYPYQESGIMTGATNMPITIQTDQRSLHDYNSSDFMTAEINNITSGKANVDLSYIHRLSQLSISITPSSDSDIKSLKTSNPRITLNNVPTQAIYDFDSQEITSLSNQQSLFPYGEWSILNGKLTGKNCMLMPHTIAANTEFMTLQINDKNYICQLAKNYQLESGTACEIELFYDAEKGINGIIPEISDWKQGNKSEVTPEEKEEKTFIEINDFNFEKSNIYTITSKGKIVAEVCKEYLSAKDIHAQAIVIYPVKNGICNWSNGTILQIIGAESPIHGGNVSWNIKTHQLTYIAGSQPPISGFYISDNYSISLTAPTTPLLLSIREKKLADGRGNETILYPIVKIGTQYWMRDDLKATIYTDGKKITLKTLSNSSKTTAGYFKKENNVFYNKKAVMTGKLAPVGWKIADESSWQQLNTYLEGDISSLKAINKLWEASECTATNLTGFNALPVGLYSKGADSDMSIYGFEKKYVAYWSMGNSSDTLFENGILLRFDSNEIKRAAYSDYCGYSIRCIQQ</sequence>
<keyword evidence="3" id="KW-1185">Reference proteome</keyword>
<dbReference type="Gene3D" id="2.60.40.2620">
    <property type="entry name" value="Fimbrillin-like"/>
    <property type="match status" value="1"/>
</dbReference>
<evidence type="ECO:0000259" key="1">
    <source>
        <dbReference type="Pfam" id="PF09603"/>
    </source>
</evidence>
<dbReference type="RefSeq" id="WP_262435201.1">
    <property type="nucleotide sequence ID" value="NZ_JACRTF010000001.1"/>
</dbReference>
<proteinExistence type="predicted"/>
<protein>
    <submittedName>
        <fullName evidence="2">Fimbrillin family protein</fullName>
    </submittedName>
</protein>